<dbReference type="PANTHER" id="PTHR38041">
    <property type="entry name" value="CHORISMATE MUTASE"/>
    <property type="match status" value="1"/>
</dbReference>
<evidence type="ECO:0000313" key="4">
    <source>
        <dbReference type="Proteomes" id="UP000542742"/>
    </source>
</evidence>
<comment type="caution">
    <text evidence="3">The sequence shown here is derived from an EMBL/GenBank/DDBJ whole genome shotgun (WGS) entry which is preliminary data.</text>
</comment>
<keyword evidence="4" id="KW-1185">Reference proteome</keyword>
<dbReference type="EMBL" id="JACHMF010000001">
    <property type="protein sequence ID" value="MBB4693391.1"/>
    <property type="molecule type" value="Genomic_DNA"/>
</dbReference>
<keyword evidence="1" id="KW-0413">Isomerase</keyword>
<dbReference type="PROSITE" id="PS51168">
    <property type="entry name" value="CHORISMATE_MUT_2"/>
    <property type="match status" value="1"/>
</dbReference>
<dbReference type="GO" id="GO:0043904">
    <property type="term" value="F:isochorismate pyruvate lyase activity"/>
    <property type="evidence" value="ECO:0007669"/>
    <property type="project" value="UniProtKB-EC"/>
</dbReference>
<dbReference type="InterPro" id="IPR036979">
    <property type="entry name" value="CM_dom_sf"/>
</dbReference>
<keyword evidence="3" id="KW-0670">Pyruvate</keyword>
<dbReference type="AlphaFoldDB" id="A0A7W7CRI2"/>
<feature type="domain" description="Chorismate mutase" evidence="2">
    <location>
        <begin position="1"/>
        <end position="91"/>
    </location>
</feature>
<dbReference type="InterPro" id="IPR002701">
    <property type="entry name" value="CM_II_prokaryot"/>
</dbReference>
<organism evidence="3 4">
    <name type="scientific">Paractinoplanes abujensis</name>
    <dbReference type="NCBI Taxonomy" id="882441"/>
    <lineage>
        <taxon>Bacteria</taxon>
        <taxon>Bacillati</taxon>
        <taxon>Actinomycetota</taxon>
        <taxon>Actinomycetes</taxon>
        <taxon>Micromonosporales</taxon>
        <taxon>Micromonosporaceae</taxon>
        <taxon>Paractinoplanes</taxon>
    </lineage>
</organism>
<dbReference type="Proteomes" id="UP000542742">
    <property type="component" value="Unassembled WGS sequence"/>
</dbReference>
<evidence type="ECO:0000259" key="2">
    <source>
        <dbReference type="PROSITE" id="PS51168"/>
    </source>
</evidence>
<evidence type="ECO:0000313" key="3">
    <source>
        <dbReference type="EMBL" id="MBB4693391.1"/>
    </source>
</evidence>
<proteinExistence type="predicted"/>
<dbReference type="Gene3D" id="1.20.59.10">
    <property type="entry name" value="Chorismate mutase"/>
    <property type="match status" value="1"/>
</dbReference>
<dbReference type="InterPro" id="IPR036263">
    <property type="entry name" value="Chorismate_II_sf"/>
</dbReference>
<keyword evidence="3" id="KW-0456">Lyase</keyword>
<dbReference type="PANTHER" id="PTHR38041:SF1">
    <property type="entry name" value="CHORISMATE MUTASE"/>
    <property type="match status" value="1"/>
</dbReference>
<dbReference type="GO" id="GO:0004106">
    <property type="term" value="F:chorismate mutase activity"/>
    <property type="evidence" value="ECO:0007669"/>
    <property type="project" value="InterPro"/>
</dbReference>
<dbReference type="SUPFAM" id="SSF48600">
    <property type="entry name" value="Chorismate mutase II"/>
    <property type="match status" value="1"/>
</dbReference>
<name>A0A7W7CRI2_9ACTN</name>
<dbReference type="GO" id="GO:0046417">
    <property type="term" value="P:chorismate metabolic process"/>
    <property type="evidence" value="ECO:0007669"/>
    <property type="project" value="InterPro"/>
</dbReference>
<accession>A0A7W7CRI2</accession>
<dbReference type="SMART" id="SM00830">
    <property type="entry name" value="CM_2"/>
    <property type="match status" value="1"/>
</dbReference>
<dbReference type="RefSeq" id="WP_184952020.1">
    <property type="nucleotide sequence ID" value="NZ_BOMC01000080.1"/>
</dbReference>
<dbReference type="InterPro" id="IPR051331">
    <property type="entry name" value="Chorismate_mutase-related"/>
</dbReference>
<dbReference type="EC" id="4.2.99.21" evidence="3"/>
<protein>
    <submittedName>
        <fullName evidence="3">Isochorismate pyruvate lyase</fullName>
        <ecNumber evidence="3">4.2.99.21</ecNumber>
    </submittedName>
</protein>
<dbReference type="GO" id="GO:0009697">
    <property type="term" value="P:salicylic acid biosynthetic process"/>
    <property type="evidence" value="ECO:0007669"/>
    <property type="project" value="TreeGrafter"/>
</dbReference>
<sequence length="97" mass="10728">MSAPESLADVRSRIDDLDTHLVTLLAQRQRLVEAAAGFKRDEHAVRAPDRVERVIATVRAKATTAGLDPAVAEAVWRSMITAFIELELARHRQAAEQ</sequence>
<dbReference type="Pfam" id="PF01817">
    <property type="entry name" value="CM_2"/>
    <property type="match status" value="1"/>
</dbReference>
<evidence type="ECO:0000256" key="1">
    <source>
        <dbReference type="ARBA" id="ARBA00023235"/>
    </source>
</evidence>
<reference evidence="3 4" key="1">
    <citation type="submission" date="2020-08" db="EMBL/GenBank/DDBJ databases">
        <title>Sequencing the genomes of 1000 actinobacteria strains.</title>
        <authorList>
            <person name="Klenk H.-P."/>
        </authorList>
    </citation>
    <scope>NUCLEOTIDE SEQUENCE [LARGE SCALE GENOMIC DNA]</scope>
    <source>
        <strain evidence="3 4">DSM 45518</strain>
    </source>
</reference>
<gene>
    <name evidence="3" type="ORF">BKA14_003539</name>
</gene>